<evidence type="ECO:0000256" key="6">
    <source>
        <dbReference type="HAMAP-Rule" id="MF_00203"/>
    </source>
</evidence>
<dbReference type="Pfam" id="PF14520">
    <property type="entry name" value="HHH_5"/>
    <property type="match status" value="1"/>
</dbReference>
<dbReference type="GO" id="GO:0009380">
    <property type="term" value="C:excinuclease repair complex"/>
    <property type="evidence" value="ECO:0007669"/>
    <property type="project" value="InterPro"/>
</dbReference>
<evidence type="ECO:0000259" key="9">
    <source>
        <dbReference type="PROSITE" id="PS50165"/>
    </source>
</evidence>
<dbReference type="KEGG" id="mhz:Metho_2065"/>
<dbReference type="PANTHER" id="PTHR30562">
    <property type="entry name" value="UVRC/OXIDOREDUCTASE"/>
    <property type="match status" value="1"/>
</dbReference>
<organism evidence="10 11">
    <name type="scientific">Methanomethylovorans hollandica (strain DSM 15978 / NBRC 107637 / DMS1)</name>
    <dbReference type="NCBI Taxonomy" id="867904"/>
    <lineage>
        <taxon>Archaea</taxon>
        <taxon>Methanobacteriati</taxon>
        <taxon>Methanobacteriota</taxon>
        <taxon>Stenosarchaea group</taxon>
        <taxon>Methanomicrobia</taxon>
        <taxon>Methanosarcinales</taxon>
        <taxon>Methanosarcinaceae</taxon>
        <taxon>Methanomethylovorans</taxon>
    </lineage>
</organism>
<dbReference type="Pfam" id="PF22920">
    <property type="entry name" value="UvrC_RNaseH"/>
    <property type="match status" value="1"/>
</dbReference>
<dbReference type="AlphaFoldDB" id="L0KYP7"/>
<dbReference type="OrthoDB" id="121419at2157"/>
<reference evidence="11" key="1">
    <citation type="submission" date="2012-02" db="EMBL/GenBank/DDBJ databases">
        <title>Complete sequence of chromosome of Methanomethylovorans hollandica DSM 15978.</title>
        <authorList>
            <person name="Lucas S."/>
            <person name="Copeland A."/>
            <person name="Lapidus A."/>
            <person name="Glavina del Rio T."/>
            <person name="Dalin E."/>
            <person name="Tice H."/>
            <person name="Bruce D."/>
            <person name="Goodwin L."/>
            <person name="Pitluck S."/>
            <person name="Peters L."/>
            <person name="Mikhailova N."/>
            <person name="Held B."/>
            <person name="Kyrpides N."/>
            <person name="Mavromatis K."/>
            <person name="Ivanova N."/>
            <person name="Brettin T."/>
            <person name="Detter J.C."/>
            <person name="Han C."/>
            <person name="Larimer F."/>
            <person name="Land M."/>
            <person name="Hauser L."/>
            <person name="Markowitz V."/>
            <person name="Cheng J.-F."/>
            <person name="Hugenholtz P."/>
            <person name="Woyke T."/>
            <person name="Wu D."/>
            <person name="Spring S."/>
            <person name="Schroeder M."/>
            <person name="Brambilla E."/>
            <person name="Klenk H.-P."/>
            <person name="Eisen J.A."/>
        </authorList>
    </citation>
    <scope>NUCLEOTIDE SEQUENCE [LARGE SCALE GENOMIC DNA]</scope>
    <source>
        <strain evidence="11">DSM 15978 / NBRC 107637 / DMS1</strain>
    </source>
</reference>
<evidence type="ECO:0000256" key="3">
    <source>
        <dbReference type="ARBA" id="ARBA00022769"/>
    </source>
</evidence>
<dbReference type="InterPro" id="IPR001162">
    <property type="entry name" value="UvrC_RNase_H_dom"/>
</dbReference>
<dbReference type="GO" id="GO:0009432">
    <property type="term" value="P:SOS response"/>
    <property type="evidence" value="ECO:0007669"/>
    <property type="project" value="UniProtKB-UniRule"/>
</dbReference>
<keyword evidence="5 6" id="KW-0234">DNA repair</keyword>
<dbReference type="NCBIfam" id="TIGR00194">
    <property type="entry name" value="uvrC"/>
    <property type="match status" value="1"/>
</dbReference>
<dbReference type="InterPro" id="IPR010994">
    <property type="entry name" value="RuvA_2-like"/>
</dbReference>
<dbReference type="Gene3D" id="3.30.420.340">
    <property type="entry name" value="UvrC, RNAse H endonuclease domain"/>
    <property type="match status" value="1"/>
</dbReference>
<dbReference type="SUPFAM" id="SSF46600">
    <property type="entry name" value="C-terminal UvrC-binding domain of UvrB"/>
    <property type="match status" value="1"/>
</dbReference>
<keyword evidence="3 6" id="KW-0228">DNA excision</keyword>
<keyword evidence="11" id="KW-1185">Reference proteome</keyword>
<dbReference type="InterPro" id="IPR038476">
    <property type="entry name" value="UvrC_RNase_H_dom_sf"/>
</dbReference>
<dbReference type="InterPro" id="IPR000305">
    <property type="entry name" value="GIY-YIG_endonuc"/>
</dbReference>
<dbReference type="PROSITE" id="PS50151">
    <property type="entry name" value="UVR"/>
    <property type="match status" value="1"/>
</dbReference>
<evidence type="ECO:0000259" key="7">
    <source>
        <dbReference type="PROSITE" id="PS50151"/>
    </source>
</evidence>
<keyword evidence="2 6" id="KW-0227">DNA damage</keyword>
<dbReference type="Pfam" id="PF02151">
    <property type="entry name" value="UVR"/>
    <property type="match status" value="1"/>
</dbReference>
<dbReference type="GO" id="GO:0009381">
    <property type="term" value="F:excinuclease ABC activity"/>
    <property type="evidence" value="ECO:0007669"/>
    <property type="project" value="UniProtKB-UniRule"/>
</dbReference>
<dbReference type="InterPro" id="IPR050066">
    <property type="entry name" value="UvrABC_protein_C"/>
</dbReference>
<dbReference type="FunFam" id="3.40.1440.10:FF:000001">
    <property type="entry name" value="UvrABC system protein C"/>
    <property type="match status" value="1"/>
</dbReference>
<evidence type="ECO:0000256" key="4">
    <source>
        <dbReference type="ARBA" id="ARBA00022881"/>
    </source>
</evidence>
<keyword evidence="4 6" id="KW-0267">Excision nuclease</keyword>
<dbReference type="HOGENOM" id="CLU_014841_3_2_2"/>
<feature type="domain" description="GIY-YIG" evidence="8">
    <location>
        <begin position="10"/>
        <end position="89"/>
    </location>
</feature>
<sequence length="607" mass="68940">MAIDLSSLPDFSGVYLMKDDSGEVIYVGKALSLRKRVRQYFQSSKNLTPKTKTLVRHIEDLEYIITDTEVDALVLEANLIKKYRPRYNVRLKDDKRYPYVKVTVNSRYPRIFLTRRRLMDGALYFGPYTNAGAVRKTLDIISQVFRIRRCRQPLNQKKERPCLDYHIKRCFAPCAGKISEKEYMENVQEAIKFLKGETSELVKELEERMYDLASKQEYEAAAQLRDQLEAIKVLSQQQIATSGTDDRDVIAAVQSGDTASIQIFYVRHGNMVGRADLAMSSAEGTTLPETISQFIKQYYLDSPIPTEILVQYDIPDHDLITSWLKQRSGREVHINVPQRGDKKKMLEMALKNAEMTMRMNRLKVTAASESLGSLKELQSVLSLPSVPLYIEGFDISNISGTDAVGSMVVFENGKPSNSKYRQHNIRTVKGIDDFAMMEEVVGRRYSRLKDEKMPFPDLILIDGGPGQLSAAKASLDELGIDIPVIGLAKRFEHIITTEKGPGEVIILPHSSQALKLLMHVRDEAHRFAVSSHRRRRSARLTHSILDGINGIGEAKKRALISHFSSVEKIGQATMEELCKIEGINKKLAQRILEKFQEHGPWNQNDKM</sequence>
<evidence type="ECO:0000256" key="1">
    <source>
        <dbReference type="ARBA" id="ARBA00022490"/>
    </source>
</evidence>
<dbReference type="PANTHER" id="PTHR30562:SF1">
    <property type="entry name" value="UVRABC SYSTEM PROTEIN C"/>
    <property type="match status" value="1"/>
</dbReference>
<protein>
    <recommendedName>
        <fullName evidence="6">UvrABC system protein C</fullName>
        <shortName evidence="6">Protein UvrC</shortName>
    </recommendedName>
    <alternativeName>
        <fullName evidence="6">Excinuclease ABC subunit C</fullName>
    </alternativeName>
</protein>
<keyword evidence="6" id="KW-0742">SOS response</keyword>
<dbReference type="EMBL" id="CP003362">
    <property type="protein sequence ID" value="AGB50231.1"/>
    <property type="molecule type" value="Genomic_DNA"/>
</dbReference>
<comment type="subunit">
    <text evidence="6">Interacts with UvrB in an incision complex.</text>
</comment>
<dbReference type="Gene3D" id="3.40.1440.10">
    <property type="entry name" value="GIY-YIG endonuclease"/>
    <property type="match status" value="1"/>
</dbReference>
<dbReference type="STRING" id="867904.Metho_2065"/>
<dbReference type="SMART" id="SM00465">
    <property type="entry name" value="GIYc"/>
    <property type="match status" value="1"/>
</dbReference>
<dbReference type="HAMAP" id="MF_00203">
    <property type="entry name" value="UvrC"/>
    <property type="match status" value="1"/>
</dbReference>
<feature type="domain" description="UvrC family homology region profile" evidence="9">
    <location>
        <begin position="249"/>
        <end position="472"/>
    </location>
</feature>
<dbReference type="Proteomes" id="UP000010866">
    <property type="component" value="Chromosome"/>
</dbReference>
<evidence type="ECO:0000259" key="8">
    <source>
        <dbReference type="PROSITE" id="PS50164"/>
    </source>
</evidence>
<evidence type="ECO:0000313" key="10">
    <source>
        <dbReference type="EMBL" id="AGB50231.1"/>
    </source>
</evidence>
<dbReference type="InterPro" id="IPR036876">
    <property type="entry name" value="UVR_dom_sf"/>
</dbReference>
<evidence type="ECO:0000256" key="2">
    <source>
        <dbReference type="ARBA" id="ARBA00022763"/>
    </source>
</evidence>
<dbReference type="Gene3D" id="4.10.860.10">
    <property type="entry name" value="UVR domain"/>
    <property type="match status" value="1"/>
</dbReference>
<proteinExistence type="inferred from homology"/>
<keyword evidence="1 6" id="KW-0963">Cytoplasm</keyword>
<comment type="function">
    <text evidence="6">The UvrABC repair system catalyzes the recognition and processing of DNA lesions. UvrC both incises the 5' and 3' sides of the lesion. The N-terminal half is responsible for the 3' incision and the C-terminal half is responsible for the 5' incision.</text>
</comment>
<dbReference type="PROSITE" id="PS50165">
    <property type="entry name" value="UVRC"/>
    <property type="match status" value="1"/>
</dbReference>
<dbReference type="GO" id="GO:0003677">
    <property type="term" value="F:DNA binding"/>
    <property type="evidence" value="ECO:0007669"/>
    <property type="project" value="UniProtKB-UniRule"/>
</dbReference>
<dbReference type="Pfam" id="PF01541">
    <property type="entry name" value="GIY-YIG"/>
    <property type="match status" value="1"/>
</dbReference>
<dbReference type="InterPro" id="IPR001943">
    <property type="entry name" value="UVR_dom"/>
</dbReference>
<comment type="similarity">
    <text evidence="6">Belongs to the UvrC family.</text>
</comment>
<evidence type="ECO:0000256" key="5">
    <source>
        <dbReference type="ARBA" id="ARBA00023204"/>
    </source>
</evidence>
<dbReference type="InterPro" id="IPR035901">
    <property type="entry name" value="GIY-YIG_endonuc_sf"/>
</dbReference>
<evidence type="ECO:0000313" key="11">
    <source>
        <dbReference type="Proteomes" id="UP000010866"/>
    </source>
</evidence>
<dbReference type="SUPFAM" id="SSF82771">
    <property type="entry name" value="GIY-YIG endonuclease"/>
    <property type="match status" value="1"/>
</dbReference>
<dbReference type="GO" id="GO:0005737">
    <property type="term" value="C:cytoplasm"/>
    <property type="evidence" value="ECO:0007669"/>
    <property type="project" value="UniProtKB-SubCell"/>
</dbReference>
<gene>
    <name evidence="6" type="primary">uvrC</name>
    <name evidence="10" type="ordered locus">Metho_2065</name>
</gene>
<dbReference type="InterPro" id="IPR004791">
    <property type="entry name" value="UvrC"/>
</dbReference>
<dbReference type="Pfam" id="PF08459">
    <property type="entry name" value="UvrC_RNaseH_dom"/>
    <property type="match status" value="1"/>
</dbReference>
<feature type="domain" description="UVR" evidence="7">
    <location>
        <begin position="199"/>
        <end position="234"/>
    </location>
</feature>
<dbReference type="SMART" id="SM00278">
    <property type="entry name" value="HhH1"/>
    <property type="match status" value="2"/>
</dbReference>
<dbReference type="NCBIfam" id="NF001824">
    <property type="entry name" value="PRK00558.1-5"/>
    <property type="match status" value="1"/>
</dbReference>
<dbReference type="SUPFAM" id="SSF47781">
    <property type="entry name" value="RuvA domain 2-like"/>
    <property type="match status" value="1"/>
</dbReference>
<dbReference type="Gene3D" id="1.10.150.20">
    <property type="entry name" value="5' to 3' exonuclease, C-terminal subdomain"/>
    <property type="match status" value="1"/>
</dbReference>
<dbReference type="InterPro" id="IPR047296">
    <property type="entry name" value="GIY-YIG_UvrC_Cho"/>
</dbReference>
<accession>L0KYP7</accession>
<dbReference type="CDD" id="cd10434">
    <property type="entry name" value="GIY-YIG_UvrC_Cho"/>
    <property type="match status" value="1"/>
</dbReference>
<comment type="subcellular location">
    <subcellularLocation>
        <location evidence="6">Cytoplasm</location>
    </subcellularLocation>
</comment>
<dbReference type="PROSITE" id="PS50164">
    <property type="entry name" value="GIY_YIG"/>
    <property type="match status" value="1"/>
</dbReference>
<name>L0KYP7_METHD</name>
<dbReference type="InterPro" id="IPR003583">
    <property type="entry name" value="Hlx-hairpin-Hlx_DNA-bd_motif"/>
</dbReference>
<dbReference type="GO" id="GO:0006289">
    <property type="term" value="P:nucleotide-excision repair"/>
    <property type="evidence" value="ECO:0007669"/>
    <property type="project" value="UniProtKB-UniRule"/>
</dbReference>